<accession>A0A8S5NYS3</accession>
<dbReference type="EMBL" id="BK015287">
    <property type="protein sequence ID" value="DAD99548.1"/>
    <property type="molecule type" value="Genomic_DNA"/>
</dbReference>
<protein>
    <submittedName>
        <fullName evidence="1">Uncharacterized protein</fullName>
    </submittedName>
</protein>
<name>A0A8S5NYS3_9CAUD</name>
<organism evidence="1">
    <name type="scientific">Siphoviridae sp. ctckI12</name>
    <dbReference type="NCBI Taxonomy" id="2825574"/>
    <lineage>
        <taxon>Viruses</taxon>
        <taxon>Duplodnaviria</taxon>
        <taxon>Heunggongvirae</taxon>
        <taxon>Uroviricota</taxon>
        <taxon>Caudoviricetes</taxon>
    </lineage>
</organism>
<proteinExistence type="predicted"/>
<reference evidence="1" key="1">
    <citation type="journal article" date="2021" name="Proc. Natl. Acad. Sci. U.S.A.">
        <title>A Catalog of Tens of Thousands of Viruses from Human Metagenomes Reveals Hidden Associations with Chronic Diseases.</title>
        <authorList>
            <person name="Tisza M.J."/>
            <person name="Buck C.B."/>
        </authorList>
    </citation>
    <scope>NUCLEOTIDE SEQUENCE</scope>
    <source>
        <strain evidence="1">CtckI12</strain>
    </source>
</reference>
<evidence type="ECO:0000313" key="1">
    <source>
        <dbReference type="EMBL" id="DAD99548.1"/>
    </source>
</evidence>
<sequence>MLEELMRECRNWFVTQNGVHLGEFSIKGGSIALPFLRAGQYFRVVGSVLNDGVYQYGDCALRDETFDGAIWAMAVPAEFLRLEEEIKAWRTQYENAANSPFQSESFAGYSYTKSSANGNSGGSVTGWQGVFASRLNKWRKL</sequence>